<reference evidence="3" key="1">
    <citation type="submission" date="2022-11" db="UniProtKB">
        <authorList>
            <consortium name="WormBaseParasite"/>
        </authorList>
    </citation>
    <scope>IDENTIFICATION</scope>
</reference>
<protein>
    <submittedName>
        <fullName evidence="3">Uncharacterized protein</fullName>
    </submittedName>
</protein>
<sequence length="84" mass="9007">MARLTAHVARLTAQQLVPPPRNSMLSLTPSMCVQNAGDRLSRAHLQMCSYHGHCTHNDANCQAQHPDSAGPSTATSTGTSPCYF</sequence>
<evidence type="ECO:0000313" key="3">
    <source>
        <dbReference type="WBParaSite" id="nRc.2.0.1.t08271-RA"/>
    </source>
</evidence>
<evidence type="ECO:0000256" key="1">
    <source>
        <dbReference type="SAM" id="MobiDB-lite"/>
    </source>
</evidence>
<dbReference type="WBParaSite" id="nRc.2.0.1.t08271-RA">
    <property type="protein sequence ID" value="nRc.2.0.1.t08271-RA"/>
    <property type="gene ID" value="nRc.2.0.1.g08271"/>
</dbReference>
<proteinExistence type="predicted"/>
<dbReference type="AlphaFoldDB" id="A0A915I3G1"/>
<feature type="compositionally biased region" description="Low complexity" evidence="1">
    <location>
        <begin position="68"/>
        <end position="84"/>
    </location>
</feature>
<accession>A0A915I3G1</accession>
<feature type="region of interest" description="Disordered" evidence="1">
    <location>
        <begin position="63"/>
        <end position="84"/>
    </location>
</feature>
<keyword evidence="2" id="KW-1185">Reference proteome</keyword>
<dbReference type="Proteomes" id="UP000887565">
    <property type="component" value="Unplaced"/>
</dbReference>
<evidence type="ECO:0000313" key="2">
    <source>
        <dbReference type="Proteomes" id="UP000887565"/>
    </source>
</evidence>
<organism evidence="2 3">
    <name type="scientific">Romanomermis culicivorax</name>
    <name type="common">Nematode worm</name>
    <dbReference type="NCBI Taxonomy" id="13658"/>
    <lineage>
        <taxon>Eukaryota</taxon>
        <taxon>Metazoa</taxon>
        <taxon>Ecdysozoa</taxon>
        <taxon>Nematoda</taxon>
        <taxon>Enoplea</taxon>
        <taxon>Dorylaimia</taxon>
        <taxon>Mermithida</taxon>
        <taxon>Mermithoidea</taxon>
        <taxon>Mermithidae</taxon>
        <taxon>Romanomermis</taxon>
    </lineage>
</organism>
<name>A0A915I3G1_ROMCU</name>